<gene>
    <name evidence="9" type="ORF">FF100_06785</name>
</gene>
<dbReference type="CDD" id="cd06171">
    <property type="entry name" value="Sigma70_r4"/>
    <property type="match status" value="1"/>
</dbReference>
<dbReference type="GO" id="GO:0006352">
    <property type="term" value="P:DNA-templated transcription initiation"/>
    <property type="evidence" value="ECO:0007669"/>
    <property type="project" value="InterPro"/>
</dbReference>
<proteinExistence type="inferred from homology"/>
<evidence type="ECO:0000259" key="8">
    <source>
        <dbReference type="Pfam" id="PF08281"/>
    </source>
</evidence>
<dbReference type="Gene3D" id="1.10.1740.10">
    <property type="match status" value="1"/>
</dbReference>
<dbReference type="PROSITE" id="PS01063">
    <property type="entry name" value="SIGMA70_ECF"/>
    <property type="match status" value="1"/>
</dbReference>
<comment type="caution">
    <text evidence="9">The sequence shown here is derived from an EMBL/GenBank/DDBJ whole genome shotgun (WGS) entry which is preliminary data.</text>
</comment>
<organism evidence="9 10">
    <name type="scientific">Methylobacterium terricola</name>
    <dbReference type="NCBI Taxonomy" id="2583531"/>
    <lineage>
        <taxon>Bacteria</taxon>
        <taxon>Pseudomonadati</taxon>
        <taxon>Pseudomonadota</taxon>
        <taxon>Alphaproteobacteria</taxon>
        <taxon>Hyphomicrobiales</taxon>
        <taxon>Methylobacteriaceae</taxon>
        <taxon>Methylobacterium</taxon>
    </lineage>
</organism>
<dbReference type="Proteomes" id="UP000305267">
    <property type="component" value="Unassembled WGS sequence"/>
</dbReference>
<feature type="domain" description="RNA polymerase sigma-70 region 2" evidence="7">
    <location>
        <begin position="42"/>
        <end position="109"/>
    </location>
</feature>
<dbReference type="RefSeq" id="WP_139034779.1">
    <property type="nucleotide sequence ID" value="NZ_VDDA01000002.1"/>
</dbReference>
<comment type="similarity">
    <text evidence="1 6">Belongs to the sigma-70 factor family. ECF subfamily.</text>
</comment>
<dbReference type="InterPro" id="IPR014284">
    <property type="entry name" value="RNA_pol_sigma-70_dom"/>
</dbReference>
<evidence type="ECO:0000313" key="10">
    <source>
        <dbReference type="Proteomes" id="UP000305267"/>
    </source>
</evidence>
<dbReference type="InterPro" id="IPR039425">
    <property type="entry name" value="RNA_pol_sigma-70-like"/>
</dbReference>
<evidence type="ECO:0000259" key="7">
    <source>
        <dbReference type="Pfam" id="PF04542"/>
    </source>
</evidence>
<dbReference type="InterPro" id="IPR013325">
    <property type="entry name" value="RNA_pol_sigma_r2"/>
</dbReference>
<evidence type="ECO:0000256" key="3">
    <source>
        <dbReference type="ARBA" id="ARBA00023082"/>
    </source>
</evidence>
<sequence length="201" mass="22136">MVRVEDRPHRATPGREAADGDAALATLIAGVAEGRQEALRALYDRTAPKLFGVILRIVRERGAAEDVLQDAYLRVWQGAAGYAPEAGRPMAWLAAIARHRAIDLVRRKGEVPMPVSEDDDEDWLARIADPRDSEAAFLDRDALLACLGRLEPAQRDCVVLAYCEGLSREELALRYDRPVNTVKTWLHRGLASLRGCLDAAA</sequence>
<dbReference type="InterPro" id="IPR000838">
    <property type="entry name" value="RNA_pol_sigma70_ECF_CS"/>
</dbReference>
<dbReference type="AlphaFoldDB" id="A0A5C4LP25"/>
<dbReference type="SUPFAM" id="SSF88659">
    <property type="entry name" value="Sigma3 and sigma4 domains of RNA polymerase sigma factors"/>
    <property type="match status" value="1"/>
</dbReference>
<feature type="domain" description="RNA polymerase sigma factor 70 region 4 type 2" evidence="8">
    <location>
        <begin position="141"/>
        <end position="193"/>
    </location>
</feature>
<dbReference type="NCBIfam" id="TIGR02937">
    <property type="entry name" value="sigma70-ECF"/>
    <property type="match status" value="1"/>
</dbReference>
<accession>A0A5C4LP25</accession>
<dbReference type="Pfam" id="PF08281">
    <property type="entry name" value="Sigma70_r4_2"/>
    <property type="match status" value="1"/>
</dbReference>
<dbReference type="GO" id="GO:0003677">
    <property type="term" value="F:DNA binding"/>
    <property type="evidence" value="ECO:0007669"/>
    <property type="project" value="UniProtKB-KW"/>
</dbReference>
<evidence type="ECO:0000313" key="9">
    <source>
        <dbReference type="EMBL" id="TNC15251.1"/>
    </source>
</evidence>
<dbReference type="PANTHER" id="PTHR43133">
    <property type="entry name" value="RNA POLYMERASE ECF-TYPE SIGMA FACTO"/>
    <property type="match status" value="1"/>
</dbReference>
<evidence type="ECO:0000256" key="2">
    <source>
        <dbReference type="ARBA" id="ARBA00023015"/>
    </source>
</evidence>
<keyword evidence="3 6" id="KW-0731">Sigma factor</keyword>
<dbReference type="Gene3D" id="1.10.10.10">
    <property type="entry name" value="Winged helix-like DNA-binding domain superfamily/Winged helix DNA-binding domain"/>
    <property type="match status" value="1"/>
</dbReference>
<dbReference type="EMBL" id="VDDA01000002">
    <property type="protein sequence ID" value="TNC15251.1"/>
    <property type="molecule type" value="Genomic_DNA"/>
</dbReference>
<dbReference type="GO" id="GO:0016987">
    <property type="term" value="F:sigma factor activity"/>
    <property type="evidence" value="ECO:0007669"/>
    <property type="project" value="UniProtKB-KW"/>
</dbReference>
<dbReference type="OrthoDB" id="9784272at2"/>
<dbReference type="InterPro" id="IPR007627">
    <property type="entry name" value="RNA_pol_sigma70_r2"/>
</dbReference>
<reference evidence="9 10" key="1">
    <citation type="submission" date="2019-06" db="EMBL/GenBank/DDBJ databases">
        <title>Genome of Methylobacterium sp. 17Sr1-39.</title>
        <authorList>
            <person name="Seo T."/>
        </authorList>
    </citation>
    <scope>NUCLEOTIDE SEQUENCE [LARGE SCALE GENOMIC DNA]</scope>
    <source>
        <strain evidence="9 10">17Sr1-39</strain>
    </source>
</reference>
<name>A0A5C4LP25_9HYPH</name>
<evidence type="ECO:0000256" key="5">
    <source>
        <dbReference type="ARBA" id="ARBA00023163"/>
    </source>
</evidence>
<evidence type="ECO:0000256" key="4">
    <source>
        <dbReference type="ARBA" id="ARBA00023125"/>
    </source>
</evidence>
<dbReference type="SUPFAM" id="SSF88946">
    <property type="entry name" value="Sigma2 domain of RNA polymerase sigma factors"/>
    <property type="match status" value="1"/>
</dbReference>
<evidence type="ECO:0000256" key="6">
    <source>
        <dbReference type="RuleBase" id="RU000716"/>
    </source>
</evidence>
<protein>
    <recommendedName>
        <fullName evidence="6">RNA polymerase sigma factor</fullName>
    </recommendedName>
</protein>
<dbReference type="InterPro" id="IPR013249">
    <property type="entry name" value="RNA_pol_sigma70_r4_t2"/>
</dbReference>
<evidence type="ECO:0000256" key="1">
    <source>
        <dbReference type="ARBA" id="ARBA00010641"/>
    </source>
</evidence>
<keyword evidence="10" id="KW-1185">Reference proteome</keyword>
<keyword evidence="2 6" id="KW-0805">Transcription regulation</keyword>
<dbReference type="InterPro" id="IPR036388">
    <property type="entry name" value="WH-like_DNA-bd_sf"/>
</dbReference>
<keyword evidence="4 6" id="KW-0238">DNA-binding</keyword>
<dbReference type="Pfam" id="PF04542">
    <property type="entry name" value="Sigma70_r2"/>
    <property type="match status" value="1"/>
</dbReference>
<dbReference type="PANTHER" id="PTHR43133:SF62">
    <property type="entry name" value="RNA POLYMERASE SIGMA FACTOR SIGZ"/>
    <property type="match status" value="1"/>
</dbReference>
<keyword evidence="5 6" id="KW-0804">Transcription</keyword>
<dbReference type="InterPro" id="IPR013324">
    <property type="entry name" value="RNA_pol_sigma_r3/r4-like"/>
</dbReference>